<keyword evidence="2" id="KW-1185">Reference proteome</keyword>
<proteinExistence type="predicted"/>
<organism evidence="1 2">
    <name type="scientific">Polyporus arcularius HHB13444</name>
    <dbReference type="NCBI Taxonomy" id="1314778"/>
    <lineage>
        <taxon>Eukaryota</taxon>
        <taxon>Fungi</taxon>
        <taxon>Dikarya</taxon>
        <taxon>Basidiomycota</taxon>
        <taxon>Agaricomycotina</taxon>
        <taxon>Agaricomycetes</taxon>
        <taxon>Polyporales</taxon>
        <taxon>Polyporaceae</taxon>
        <taxon>Polyporus</taxon>
    </lineage>
</organism>
<sequence length="384" mass="42718">MHAPLPPEDHDGFEFRVKIVPNSTDTTIKPFTRTICQRPISLKMLSIRACEVYALMPLYYLLDSIAHIDTFTLRSLYMLGFHKLPTGTLNVRISTIHVDGAFAIGVHCWKELRRSLTPGAVQGLRVSTRLVVRSELRNRDPSESLLEFLAAFGPDVVSVTVNVLGASCHDFNRIVGGEVHPSLKASTYLQPGRPLGVADTAAVFNIMALASTEFPEFPRIDLSSSVSLREMVLYLTTTSVKTGPSATRLYARLLENNCSLLSTAPTSLTHIELRFQRYGPHIRAMIDDLRAIDDPTANPGPVRWSTVDEGMFARFPDLEAFTCVLCDGGFVEQHGPLALERAEPVAPDSGVGRQQEFDEYVELLKEVLPRLHGRDLLRFRMSEV</sequence>
<evidence type="ECO:0000313" key="1">
    <source>
        <dbReference type="EMBL" id="TFK90465.1"/>
    </source>
</evidence>
<accession>A0A5C3PL35</accession>
<gene>
    <name evidence="1" type="ORF">K466DRAFT_384601</name>
</gene>
<dbReference type="AlphaFoldDB" id="A0A5C3PL35"/>
<name>A0A5C3PL35_9APHY</name>
<evidence type="ECO:0000313" key="2">
    <source>
        <dbReference type="Proteomes" id="UP000308197"/>
    </source>
</evidence>
<dbReference type="EMBL" id="ML211045">
    <property type="protein sequence ID" value="TFK90465.1"/>
    <property type="molecule type" value="Genomic_DNA"/>
</dbReference>
<reference evidence="1 2" key="1">
    <citation type="journal article" date="2019" name="Nat. Ecol. Evol.">
        <title>Megaphylogeny resolves global patterns of mushroom evolution.</title>
        <authorList>
            <person name="Varga T."/>
            <person name="Krizsan K."/>
            <person name="Foldi C."/>
            <person name="Dima B."/>
            <person name="Sanchez-Garcia M."/>
            <person name="Sanchez-Ramirez S."/>
            <person name="Szollosi G.J."/>
            <person name="Szarkandi J.G."/>
            <person name="Papp V."/>
            <person name="Albert L."/>
            <person name="Andreopoulos W."/>
            <person name="Angelini C."/>
            <person name="Antonin V."/>
            <person name="Barry K.W."/>
            <person name="Bougher N.L."/>
            <person name="Buchanan P."/>
            <person name="Buyck B."/>
            <person name="Bense V."/>
            <person name="Catcheside P."/>
            <person name="Chovatia M."/>
            <person name="Cooper J."/>
            <person name="Damon W."/>
            <person name="Desjardin D."/>
            <person name="Finy P."/>
            <person name="Geml J."/>
            <person name="Haridas S."/>
            <person name="Hughes K."/>
            <person name="Justo A."/>
            <person name="Karasinski D."/>
            <person name="Kautmanova I."/>
            <person name="Kiss B."/>
            <person name="Kocsube S."/>
            <person name="Kotiranta H."/>
            <person name="LaButti K.M."/>
            <person name="Lechner B.E."/>
            <person name="Liimatainen K."/>
            <person name="Lipzen A."/>
            <person name="Lukacs Z."/>
            <person name="Mihaltcheva S."/>
            <person name="Morgado L.N."/>
            <person name="Niskanen T."/>
            <person name="Noordeloos M.E."/>
            <person name="Ohm R.A."/>
            <person name="Ortiz-Santana B."/>
            <person name="Ovrebo C."/>
            <person name="Racz N."/>
            <person name="Riley R."/>
            <person name="Savchenko A."/>
            <person name="Shiryaev A."/>
            <person name="Soop K."/>
            <person name="Spirin V."/>
            <person name="Szebenyi C."/>
            <person name="Tomsovsky M."/>
            <person name="Tulloss R.E."/>
            <person name="Uehling J."/>
            <person name="Grigoriev I.V."/>
            <person name="Vagvolgyi C."/>
            <person name="Papp T."/>
            <person name="Martin F.M."/>
            <person name="Miettinen O."/>
            <person name="Hibbett D.S."/>
            <person name="Nagy L.G."/>
        </authorList>
    </citation>
    <scope>NUCLEOTIDE SEQUENCE [LARGE SCALE GENOMIC DNA]</scope>
    <source>
        <strain evidence="1 2">HHB13444</strain>
    </source>
</reference>
<dbReference type="InParanoid" id="A0A5C3PL35"/>
<protein>
    <submittedName>
        <fullName evidence="1">Uncharacterized protein</fullName>
    </submittedName>
</protein>
<dbReference type="Proteomes" id="UP000308197">
    <property type="component" value="Unassembled WGS sequence"/>
</dbReference>